<gene>
    <name evidence="5" type="ORF">FAZ95_39100</name>
</gene>
<dbReference type="OrthoDB" id="1634048at2"/>
<protein>
    <submittedName>
        <fullName evidence="5">Ti-type conjugative transfer relaxase TraA</fullName>
    </submittedName>
</protein>
<dbReference type="InterPro" id="IPR027417">
    <property type="entry name" value="P-loop_NTPase"/>
</dbReference>
<dbReference type="EMBL" id="CP040079">
    <property type="protein sequence ID" value="QCP55137.1"/>
    <property type="molecule type" value="Genomic_DNA"/>
</dbReference>
<proteinExistence type="inferred from homology"/>
<name>A0A4P8J2F2_9BURK</name>
<feature type="region of interest" description="Disordered" evidence="3">
    <location>
        <begin position="904"/>
        <end position="964"/>
    </location>
</feature>
<dbReference type="CDD" id="cd17933">
    <property type="entry name" value="DEXSc_RecD-like"/>
    <property type="match status" value="1"/>
</dbReference>
<evidence type="ECO:0000256" key="3">
    <source>
        <dbReference type="SAM" id="MobiDB-lite"/>
    </source>
</evidence>
<keyword evidence="2" id="KW-0184">Conjugation</keyword>
<dbReference type="Pfam" id="PF03389">
    <property type="entry name" value="MobA_MobL"/>
    <property type="match status" value="1"/>
</dbReference>
<evidence type="ECO:0000256" key="1">
    <source>
        <dbReference type="ARBA" id="ARBA00010873"/>
    </source>
</evidence>
<keyword evidence="6" id="KW-1185">Reference proteome</keyword>
<dbReference type="Proteomes" id="UP000298656">
    <property type="component" value="Chromosome 3"/>
</dbReference>
<evidence type="ECO:0000256" key="2">
    <source>
        <dbReference type="ARBA" id="ARBA00022971"/>
    </source>
</evidence>
<dbReference type="RefSeq" id="WP_137337894.1">
    <property type="nucleotide sequence ID" value="NZ_CP040079.1"/>
</dbReference>
<dbReference type="SUPFAM" id="SSF52540">
    <property type="entry name" value="P-loop containing nucleoside triphosphate hydrolases"/>
    <property type="match status" value="2"/>
</dbReference>
<accession>A0A4P8J2F2</accession>
<dbReference type="Gene3D" id="3.30.930.30">
    <property type="match status" value="1"/>
</dbReference>
<sequence length="964" mass="108449">MATYHLSVKYGKKGQAGEHSRYVGREGHYAYIAREGQFEERDDLSLTESGNMPEWARHDPTVFWDAADQYEGANRKTYVELEVSLPRELNDAQRVELVREFVQNVLGDRHAYTWAIHNPPASDGLEQPHVHLMFTERQNDGIARDPKQFFKRYNREHPEKGGAEKDPYFRHPKFVREIREEWAITANHFMSRHGIEARIDHRSYMAQGIDLEPSRKVGIATYAAERVAMAEVLSENRARAYRNGERLLINPAIAVHALTATQSVFSRRDVEQFVFRNTDGEEQFRQVYARVMNSKEMLALKDLSREGEWFTSAELRAIEGRLVERARVMSHGSAGPAGGRAIREKLRASRDFNDGQDQAFVALTSDAQLVTVNGAAGTGKSYVLAAAREAFEADGVRVIGAALQGKTADDMERDAGIHSRTLHSLISALEKGAVQLDSRTVVFVDEAGMVGSRQLEKLLDFAQSAGARVRLVGDAWQLHAVDAGDAFRAVSREAAAAGQLASLTEIVRQAEAWQRDASAALAQHRIREAVEAYAAHERIHLHANRSQAQEWLLAQWHVDHLVRPDDKQILLAHTNAARQALNEQARRFLRASGELGADDHWVQAGERRIAVARGERIMFGQNDYVMGVKNGTLATVEQIGLPAAGATHPGAVLHVRLNDGRQLRVDTAQYPYLDYGYALTVHKSQGVTVNRAYVLATPGMPAELAYVAMTRHKQALLVAGGRDDFADQDALVRGLSRGENKSFSGEHVARDREKEHGARHTIAVRRATQFSNAPRPQPKERSLTQAVTQYVDAWIKDRESRRVVKQYPEDRERMKTTTGRDVGQSPQIVHLAGDKAMLQRRRRELNRLDTGIGRELRDAMRERLRDDRAWKALVQLSGPERAHMLIAEVDEARTKGRAIDPRVFERPGRDAPQTDFRTLSPSEKLERREQHRRQRFERAGVPLPESGKAHRLDRSRGGRGLGND</sequence>
<dbReference type="Gene3D" id="2.30.30.940">
    <property type="match status" value="1"/>
</dbReference>
<evidence type="ECO:0000259" key="4">
    <source>
        <dbReference type="Pfam" id="PF03389"/>
    </source>
</evidence>
<dbReference type="Gene3D" id="3.40.50.300">
    <property type="entry name" value="P-loop containing nucleotide triphosphate hydrolases"/>
    <property type="match status" value="2"/>
</dbReference>
<dbReference type="KEGG" id="tvl:FAZ95_39100"/>
<evidence type="ECO:0000313" key="6">
    <source>
        <dbReference type="Proteomes" id="UP000298656"/>
    </source>
</evidence>
<comment type="similarity">
    <text evidence="1">Belongs to the MobA/MobL family.</text>
</comment>
<evidence type="ECO:0000313" key="5">
    <source>
        <dbReference type="EMBL" id="QCP55137.1"/>
    </source>
</evidence>
<dbReference type="Pfam" id="PF13604">
    <property type="entry name" value="AAA_30"/>
    <property type="match status" value="1"/>
</dbReference>
<dbReference type="CDD" id="cd18809">
    <property type="entry name" value="SF1_C_RecD"/>
    <property type="match status" value="1"/>
</dbReference>
<feature type="compositionally biased region" description="Basic and acidic residues" evidence="3">
    <location>
        <begin position="947"/>
        <end position="956"/>
    </location>
</feature>
<feature type="domain" description="MobA/MobL protein" evidence="4">
    <location>
        <begin position="48"/>
        <end position="226"/>
    </location>
</feature>
<dbReference type="AlphaFoldDB" id="A0A4P8J2F2"/>
<reference evidence="5 6" key="1">
    <citation type="submission" date="2019-05" db="EMBL/GenBank/DDBJ databases">
        <title>Burkholderia sp. DHOD12, isolated from subtropical forest soil.</title>
        <authorList>
            <person name="Gao Z.-H."/>
            <person name="Qiu L.-H."/>
        </authorList>
    </citation>
    <scope>NUCLEOTIDE SEQUENCE [LARGE SCALE GENOMIC DNA]</scope>
    <source>
        <strain evidence="5 6">DHOD12</strain>
    </source>
</reference>
<organism evidence="5 6">
    <name type="scientific">Trinickia violacea</name>
    <dbReference type="NCBI Taxonomy" id="2571746"/>
    <lineage>
        <taxon>Bacteria</taxon>
        <taxon>Pseudomonadati</taxon>
        <taxon>Pseudomonadota</taxon>
        <taxon>Betaproteobacteria</taxon>
        <taxon>Burkholderiales</taxon>
        <taxon>Burkholderiaceae</taxon>
        <taxon>Trinickia</taxon>
    </lineage>
</organism>
<dbReference type="InterPro" id="IPR005053">
    <property type="entry name" value="MobA_MobL"/>
</dbReference>